<proteinExistence type="predicted"/>
<accession>A0ABV6AUZ1</accession>
<gene>
    <name evidence="1" type="ORF">ACFFLM_04910</name>
</gene>
<sequence>MVDFLEEHLESRYPGLYKVASRPASGLNAAVTEYCVATVADAGARGAVFQYNDLMAKDHGIEEAAQELIATVDRVIAQGLPEQRLGEYIGYDAF</sequence>
<name>A0ABV6AUZ1_9DEIO</name>
<organism evidence="1 2">
    <name type="scientific">Deinococcus oregonensis</name>
    <dbReference type="NCBI Taxonomy" id="1805970"/>
    <lineage>
        <taxon>Bacteria</taxon>
        <taxon>Thermotogati</taxon>
        <taxon>Deinococcota</taxon>
        <taxon>Deinococci</taxon>
        <taxon>Deinococcales</taxon>
        <taxon>Deinococcaceae</taxon>
        <taxon>Deinococcus</taxon>
    </lineage>
</organism>
<comment type="caution">
    <text evidence="1">The sequence shown here is derived from an EMBL/GenBank/DDBJ whole genome shotgun (WGS) entry which is preliminary data.</text>
</comment>
<dbReference type="Proteomes" id="UP001589733">
    <property type="component" value="Unassembled WGS sequence"/>
</dbReference>
<dbReference type="EMBL" id="JBHLYR010000013">
    <property type="protein sequence ID" value="MFB9991319.1"/>
    <property type="molecule type" value="Genomic_DNA"/>
</dbReference>
<dbReference type="RefSeq" id="WP_380006124.1">
    <property type="nucleotide sequence ID" value="NZ_JBHLYR010000013.1"/>
</dbReference>
<reference evidence="1 2" key="1">
    <citation type="submission" date="2024-09" db="EMBL/GenBank/DDBJ databases">
        <authorList>
            <person name="Sun Q."/>
            <person name="Mori K."/>
        </authorList>
    </citation>
    <scope>NUCLEOTIDE SEQUENCE [LARGE SCALE GENOMIC DNA]</scope>
    <source>
        <strain evidence="1 2">JCM 13503</strain>
    </source>
</reference>
<evidence type="ECO:0000313" key="1">
    <source>
        <dbReference type="EMBL" id="MFB9991319.1"/>
    </source>
</evidence>
<keyword evidence="2" id="KW-1185">Reference proteome</keyword>
<evidence type="ECO:0000313" key="2">
    <source>
        <dbReference type="Proteomes" id="UP001589733"/>
    </source>
</evidence>
<protein>
    <submittedName>
        <fullName evidence="1">Uncharacterized protein</fullName>
    </submittedName>
</protein>